<gene>
    <name evidence="2" type="ORF">BT63DRAFT_319637</name>
</gene>
<protein>
    <submittedName>
        <fullName evidence="2">Uncharacterized protein</fullName>
    </submittedName>
</protein>
<evidence type="ECO:0000256" key="1">
    <source>
        <dbReference type="SAM" id="Phobius"/>
    </source>
</evidence>
<name>A0A6A6U596_9PEZI</name>
<dbReference type="AlphaFoldDB" id="A0A6A6U596"/>
<keyword evidence="1" id="KW-0812">Transmembrane</keyword>
<dbReference type="Proteomes" id="UP000799302">
    <property type="component" value="Unassembled WGS sequence"/>
</dbReference>
<keyword evidence="3" id="KW-1185">Reference proteome</keyword>
<accession>A0A6A6U596</accession>
<keyword evidence="1" id="KW-1133">Transmembrane helix</keyword>
<proteinExistence type="predicted"/>
<feature type="transmembrane region" description="Helical" evidence="1">
    <location>
        <begin position="31"/>
        <end position="55"/>
    </location>
</feature>
<organism evidence="2 3">
    <name type="scientific">Microthyrium microscopicum</name>
    <dbReference type="NCBI Taxonomy" id="703497"/>
    <lineage>
        <taxon>Eukaryota</taxon>
        <taxon>Fungi</taxon>
        <taxon>Dikarya</taxon>
        <taxon>Ascomycota</taxon>
        <taxon>Pezizomycotina</taxon>
        <taxon>Dothideomycetes</taxon>
        <taxon>Dothideomycetes incertae sedis</taxon>
        <taxon>Microthyriales</taxon>
        <taxon>Microthyriaceae</taxon>
        <taxon>Microthyrium</taxon>
    </lineage>
</organism>
<dbReference type="EMBL" id="MU004238">
    <property type="protein sequence ID" value="KAF2666816.1"/>
    <property type="molecule type" value="Genomic_DNA"/>
</dbReference>
<sequence length="56" mass="6300">MSLNLALWSWPGGSAVDQLGAQRKGAYNRHLLVVCYPTSIYLLYHVLLYSILSFIS</sequence>
<evidence type="ECO:0000313" key="3">
    <source>
        <dbReference type="Proteomes" id="UP000799302"/>
    </source>
</evidence>
<keyword evidence="1" id="KW-0472">Membrane</keyword>
<reference evidence="2" key="1">
    <citation type="journal article" date="2020" name="Stud. Mycol.">
        <title>101 Dothideomycetes genomes: a test case for predicting lifestyles and emergence of pathogens.</title>
        <authorList>
            <person name="Haridas S."/>
            <person name="Albert R."/>
            <person name="Binder M."/>
            <person name="Bloem J."/>
            <person name="Labutti K."/>
            <person name="Salamov A."/>
            <person name="Andreopoulos B."/>
            <person name="Baker S."/>
            <person name="Barry K."/>
            <person name="Bills G."/>
            <person name="Bluhm B."/>
            <person name="Cannon C."/>
            <person name="Castanera R."/>
            <person name="Culley D."/>
            <person name="Daum C."/>
            <person name="Ezra D."/>
            <person name="Gonzalez J."/>
            <person name="Henrissat B."/>
            <person name="Kuo A."/>
            <person name="Liang C."/>
            <person name="Lipzen A."/>
            <person name="Lutzoni F."/>
            <person name="Magnuson J."/>
            <person name="Mondo S."/>
            <person name="Nolan M."/>
            <person name="Ohm R."/>
            <person name="Pangilinan J."/>
            <person name="Park H.-J."/>
            <person name="Ramirez L."/>
            <person name="Alfaro M."/>
            <person name="Sun H."/>
            <person name="Tritt A."/>
            <person name="Yoshinaga Y."/>
            <person name="Zwiers L.-H."/>
            <person name="Turgeon B."/>
            <person name="Goodwin S."/>
            <person name="Spatafora J."/>
            <person name="Crous P."/>
            <person name="Grigoriev I."/>
        </authorList>
    </citation>
    <scope>NUCLEOTIDE SEQUENCE</scope>
    <source>
        <strain evidence="2">CBS 115976</strain>
    </source>
</reference>
<evidence type="ECO:0000313" key="2">
    <source>
        <dbReference type="EMBL" id="KAF2666816.1"/>
    </source>
</evidence>